<dbReference type="EMBL" id="HBUE01111046">
    <property type="protein sequence ID" value="CAG6488869.1"/>
    <property type="molecule type" value="Transcribed_RNA"/>
</dbReference>
<proteinExistence type="predicted"/>
<dbReference type="EMBL" id="HBUE01111047">
    <property type="protein sequence ID" value="CAG6488872.1"/>
    <property type="molecule type" value="Transcribed_RNA"/>
</dbReference>
<organism evidence="2">
    <name type="scientific">Culex pipiens</name>
    <name type="common">House mosquito</name>
    <dbReference type="NCBI Taxonomy" id="7175"/>
    <lineage>
        <taxon>Eukaryota</taxon>
        <taxon>Metazoa</taxon>
        <taxon>Ecdysozoa</taxon>
        <taxon>Arthropoda</taxon>
        <taxon>Hexapoda</taxon>
        <taxon>Insecta</taxon>
        <taxon>Pterygota</taxon>
        <taxon>Neoptera</taxon>
        <taxon>Endopterygota</taxon>
        <taxon>Diptera</taxon>
        <taxon>Nematocera</taxon>
        <taxon>Culicoidea</taxon>
        <taxon>Culicidae</taxon>
        <taxon>Culicinae</taxon>
        <taxon>Culicini</taxon>
        <taxon>Culex</taxon>
        <taxon>Culex</taxon>
    </lineage>
</organism>
<dbReference type="AlphaFoldDB" id="A0A8D8FZV7"/>
<name>A0A8D8FZV7_CULPI</name>
<dbReference type="EMBL" id="HBUE01111044">
    <property type="protein sequence ID" value="CAG6488866.1"/>
    <property type="molecule type" value="Transcribed_RNA"/>
</dbReference>
<reference evidence="2" key="1">
    <citation type="submission" date="2021-05" db="EMBL/GenBank/DDBJ databases">
        <authorList>
            <person name="Alioto T."/>
            <person name="Alioto T."/>
            <person name="Gomez Garrido J."/>
        </authorList>
    </citation>
    <scope>NUCLEOTIDE SEQUENCE</scope>
</reference>
<evidence type="ECO:0000256" key="1">
    <source>
        <dbReference type="SAM" id="MobiDB-lite"/>
    </source>
</evidence>
<dbReference type="EMBL" id="HBUE01111042">
    <property type="protein sequence ID" value="CAG6488863.1"/>
    <property type="molecule type" value="Transcribed_RNA"/>
</dbReference>
<protein>
    <submittedName>
        <fullName evidence="2">(northern house mosquito) hypothetical protein</fullName>
    </submittedName>
</protein>
<accession>A0A8D8FZV7</accession>
<feature type="region of interest" description="Disordered" evidence="1">
    <location>
        <begin position="93"/>
        <end position="114"/>
    </location>
</feature>
<evidence type="ECO:0000313" key="2">
    <source>
        <dbReference type="EMBL" id="CAG6488863.1"/>
    </source>
</evidence>
<sequence>MVALRGHGYTALDSRCKSGSAFIPLIPRVVQRGTARAQNVSVNSGLPEQGLHSQQSWTICEFTEQGFVSRTDLQSRTHCTTPKVIGRRLVRHSRAGQTTSRSRHSRFQPIIGTV</sequence>